<gene>
    <name evidence="1" type="ORF">S01H1_35317</name>
</gene>
<name>X0VHV0_9ZZZZ</name>
<comment type="caution">
    <text evidence="1">The sequence shown here is derived from an EMBL/GenBank/DDBJ whole genome shotgun (WGS) entry which is preliminary data.</text>
</comment>
<accession>X0VHV0</accession>
<dbReference type="EMBL" id="BARS01022064">
    <property type="protein sequence ID" value="GAG10792.1"/>
    <property type="molecule type" value="Genomic_DNA"/>
</dbReference>
<proteinExistence type="predicted"/>
<evidence type="ECO:0000313" key="1">
    <source>
        <dbReference type="EMBL" id="GAG10792.1"/>
    </source>
</evidence>
<protein>
    <submittedName>
        <fullName evidence="1">Uncharacterized protein</fullName>
    </submittedName>
</protein>
<reference evidence="1" key="1">
    <citation type="journal article" date="2014" name="Front. Microbiol.">
        <title>High frequency of phylogenetically diverse reductive dehalogenase-homologous genes in deep subseafloor sedimentary metagenomes.</title>
        <authorList>
            <person name="Kawai M."/>
            <person name="Futagami T."/>
            <person name="Toyoda A."/>
            <person name="Takaki Y."/>
            <person name="Nishi S."/>
            <person name="Hori S."/>
            <person name="Arai W."/>
            <person name="Tsubouchi T."/>
            <person name="Morono Y."/>
            <person name="Uchiyama I."/>
            <person name="Ito T."/>
            <person name="Fujiyama A."/>
            <person name="Inagaki F."/>
            <person name="Takami H."/>
        </authorList>
    </citation>
    <scope>NUCLEOTIDE SEQUENCE</scope>
    <source>
        <strain evidence="1">Expedition CK06-06</strain>
    </source>
</reference>
<organism evidence="1">
    <name type="scientific">marine sediment metagenome</name>
    <dbReference type="NCBI Taxonomy" id="412755"/>
    <lineage>
        <taxon>unclassified sequences</taxon>
        <taxon>metagenomes</taxon>
        <taxon>ecological metagenomes</taxon>
    </lineage>
</organism>
<dbReference type="AlphaFoldDB" id="X0VHV0"/>
<sequence length="62" mass="7010">MSEEEKTTEDKETIEMGDGCRLIFSKDGNILIKGNCDGKEINRLDVSIFNKVSTIIEDEDEI</sequence>